<name>A0A2Z6SIH9_9GLOM</name>
<comment type="caution">
    <text evidence="1">The sequence shown here is derived from an EMBL/GenBank/DDBJ whole genome shotgun (WGS) entry which is preliminary data.</text>
</comment>
<dbReference type="EMBL" id="BEXD01004410">
    <property type="protein sequence ID" value="GBC10740.1"/>
    <property type="molecule type" value="Genomic_DNA"/>
</dbReference>
<gene>
    <name evidence="2" type="ORF">RCL2_002192100</name>
    <name evidence="1" type="ORF">RclHR1_09860017</name>
</gene>
<dbReference type="EMBL" id="BLAL01000241">
    <property type="protein sequence ID" value="GES95242.1"/>
    <property type="molecule type" value="Genomic_DNA"/>
</dbReference>
<proteinExistence type="predicted"/>
<protein>
    <submittedName>
        <fullName evidence="1">Uncharacterized protein</fullName>
    </submittedName>
</protein>
<reference evidence="1 3" key="1">
    <citation type="submission" date="2017-11" db="EMBL/GenBank/DDBJ databases">
        <title>The genome of Rhizophagus clarus HR1 reveals common genetic basis of auxotrophy among arbuscular mycorrhizal fungi.</title>
        <authorList>
            <person name="Kobayashi Y."/>
        </authorList>
    </citation>
    <scope>NUCLEOTIDE SEQUENCE [LARGE SCALE GENOMIC DNA]</scope>
    <source>
        <strain evidence="1 3">HR1</strain>
    </source>
</reference>
<sequence>MENILYTNKKLKIIDIAIPVVQEQQEDDLFHVSDDDDFFDQDPEDLEHDIETSHEWKNLINEWIEMVSEEAEIDQEEETNEDLEPLIDQIMDLDWILCKQHLLINKRAKWKLGDIFDFEKLQPPEYLTLLKGYSNID</sequence>
<dbReference type="Proteomes" id="UP000247702">
    <property type="component" value="Unassembled WGS sequence"/>
</dbReference>
<dbReference type="Proteomes" id="UP000615446">
    <property type="component" value="Unassembled WGS sequence"/>
</dbReference>
<organism evidence="1 3">
    <name type="scientific">Rhizophagus clarus</name>
    <dbReference type="NCBI Taxonomy" id="94130"/>
    <lineage>
        <taxon>Eukaryota</taxon>
        <taxon>Fungi</taxon>
        <taxon>Fungi incertae sedis</taxon>
        <taxon>Mucoromycota</taxon>
        <taxon>Glomeromycotina</taxon>
        <taxon>Glomeromycetes</taxon>
        <taxon>Glomerales</taxon>
        <taxon>Glomeraceae</taxon>
        <taxon>Rhizophagus</taxon>
    </lineage>
</organism>
<evidence type="ECO:0000313" key="2">
    <source>
        <dbReference type="EMBL" id="GES95242.1"/>
    </source>
</evidence>
<keyword evidence="3" id="KW-1185">Reference proteome</keyword>
<accession>A0A2Z6SIH9</accession>
<evidence type="ECO:0000313" key="3">
    <source>
        <dbReference type="Proteomes" id="UP000247702"/>
    </source>
</evidence>
<dbReference type="OrthoDB" id="2313516at2759"/>
<dbReference type="AlphaFoldDB" id="A0A2Z6SIH9"/>
<reference evidence="2" key="2">
    <citation type="submission" date="2019-10" db="EMBL/GenBank/DDBJ databases">
        <title>Conservation and host-specific expression of non-tandemly repeated heterogenous ribosome RNA gene in arbuscular mycorrhizal fungi.</title>
        <authorList>
            <person name="Maeda T."/>
            <person name="Kobayashi Y."/>
            <person name="Nakagawa T."/>
            <person name="Ezawa T."/>
            <person name="Yamaguchi K."/>
            <person name="Bino T."/>
            <person name="Nishimoto Y."/>
            <person name="Shigenobu S."/>
            <person name="Kawaguchi M."/>
        </authorList>
    </citation>
    <scope>NUCLEOTIDE SEQUENCE</scope>
    <source>
        <strain evidence="2">HR1</strain>
    </source>
</reference>
<evidence type="ECO:0000313" key="1">
    <source>
        <dbReference type="EMBL" id="GBC10740.1"/>
    </source>
</evidence>